<dbReference type="Proteomes" id="UP000258309">
    <property type="component" value="Unassembled WGS sequence"/>
</dbReference>
<dbReference type="SUPFAM" id="SSF51735">
    <property type="entry name" value="NAD(P)-binding Rossmann-fold domains"/>
    <property type="match status" value="1"/>
</dbReference>
<evidence type="ECO:0000256" key="3">
    <source>
        <dbReference type="ARBA" id="ARBA00023002"/>
    </source>
</evidence>
<dbReference type="PANTHER" id="PTHR43544:SF7">
    <property type="entry name" value="NADB-LER2"/>
    <property type="match status" value="1"/>
</dbReference>
<keyword evidence="5" id="KW-1185">Reference proteome</keyword>
<dbReference type="PRINTS" id="PR00081">
    <property type="entry name" value="GDHRDH"/>
</dbReference>
<protein>
    <submittedName>
        <fullName evidence="4">Uncharacterized protein</fullName>
    </submittedName>
</protein>
<dbReference type="GO" id="GO:0005737">
    <property type="term" value="C:cytoplasm"/>
    <property type="evidence" value="ECO:0007669"/>
    <property type="project" value="TreeGrafter"/>
</dbReference>
<dbReference type="InterPro" id="IPR051468">
    <property type="entry name" value="Fungal_SecMetab_SDRs"/>
</dbReference>
<dbReference type="OrthoDB" id="9876299at2759"/>
<evidence type="ECO:0000256" key="1">
    <source>
        <dbReference type="ARBA" id="ARBA00006484"/>
    </source>
</evidence>
<feature type="non-terminal residue" evidence="4">
    <location>
        <position position="1"/>
    </location>
</feature>
<sequence length="250" mass="26337">MPTILVSGANKGIGRGFVAKYLSRPQTTVIATVRNLSSPDAKSLDTLPKAEGSKLIVVKVEVTSDADAAAAVASLAAHGVSSLDVVIANAGIFKVAAFNKVAEAKPSDLLEHADVNGAGVIRLFQATWPLLQKATEPKFVVMSSVIASLGAMEHIPFTCLSYGASKAMANYIVRRIHFENEGLIAFPIFPGSVQTDEGNAAARVFGLPEAYITVEHSVDSMIAKASSIDKATKAETSGKFLSFDDSPMLW</sequence>
<dbReference type="InterPro" id="IPR036291">
    <property type="entry name" value="NAD(P)-bd_dom_sf"/>
</dbReference>
<comment type="similarity">
    <text evidence="1">Belongs to the short-chain dehydrogenases/reductases (SDR) family.</text>
</comment>
<dbReference type="InterPro" id="IPR002347">
    <property type="entry name" value="SDR_fam"/>
</dbReference>
<evidence type="ECO:0000313" key="4">
    <source>
        <dbReference type="EMBL" id="RFU34028.1"/>
    </source>
</evidence>
<keyword evidence="3" id="KW-0560">Oxidoreductase</keyword>
<dbReference type="AlphaFoldDB" id="A0A3E2HKV7"/>
<dbReference type="GO" id="GO:0016491">
    <property type="term" value="F:oxidoreductase activity"/>
    <property type="evidence" value="ECO:0007669"/>
    <property type="project" value="UniProtKB-KW"/>
</dbReference>
<dbReference type="PANTHER" id="PTHR43544">
    <property type="entry name" value="SHORT-CHAIN DEHYDROGENASE/REDUCTASE"/>
    <property type="match status" value="1"/>
</dbReference>
<feature type="non-terminal residue" evidence="4">
    <location>
        <position position="250"/>
    </location>
</feature>
<evidence type="ECO:0000256" key="2">
    <source>
        <dbReference type="ARBA" id="ARBA00022857"/>
    </source>
</evidence>
<proteinExistence type="inferred from homology"/>
<name>A0A3E2HKV7_SCYLI</name>
<dbReference type="STRING" id="5539.A0A3E2HKV7"/>
<dbReference type="Gene3D" id="3.40.50.720">
    <property type="entry name" value="NAD(P)-binding Rossmann-like Domain"/>
    <property type="match status" value="1"/>
</dbReference>
<dbReference type="EMBL" id="NCSJ02000026">
    <property type="protein sequence ID" value="RFU34028.1"/>
    <property type="molecule type" value="Genomic_DNA"/>
</dbReference>
<dbReference type="OMA" id="RLFQATW"/>
<comment type="caution">
    <text evidence="4">The sequence shown here is derived from an EMBL/GenBank/DDBJ whole genome shotgun (WGS) entry which is preliminary data.</text>
</comment>
<evidence type="ECO:0000313" key="5">
    <source>
        <dbReference type="Proteomes" id="UP000258309"/>
    </source>
</evidence>
<keyword evidence="2" id="KW-0521">NADP</keyword>
<accession>A0A3E2HKV7</accession>
<organism evidence="4 5">
    <name type="scientific">Scytalidium lignicola</name>
    <name type="common">Hyphomycete</name>
    <dbReference type="NCBI Taxonomy" id="5539"/>
    <lineage>
        <taxon>Eukaryota</taxon>
        <taxon>Fungi</taxon>
        <taxon>Dikarya</taxon>
        <taxon>Ascomycota</taxon>
        <taxon>Pezizomycotina</taxon>
        <taxon>Leotiomycetes</taxon>
        <taxon>Leotiomycetes incertae sedis</taxon>
        <taxon>Scytalidium</taxon>
    </lineage>
</organism>
<dbReference type="Pfam" id="PF00106">
    <property type="entry name" value="adh_short"/>
    <property type="match status" value="1"/>
</dbReference>
<gene>
    <name evidence="4" type="ORF">B7463_g2268</name>
</gene>
<reference evidence="4 5" key="1">
    <citation type="submission" date="2018-05" db="EMBL/GenBank/DDBJ databases">
        <title>Draft genome sequence of Scytalidium lignicola DSM 105466, a ubiquitous saprotrophic fungus.</title>
        <authorList>
            <person name="Buettner E."/>
            <person name="Gebauer A.M."/>
            <person name="Hofrichter M."/>
            <person name="Liers C."/>
            <person name="Kellner H."/>
        </authorList>
    </citation>
    <scope>NUCLEOTIDE SEQUENCE [LARGE SCALE GENOMIC DNA]</scope>
    <source>
        <strain evidence="4 5">DSM 105466</strain>
    </source>
</reference>